<evidence type="ECO:0000313" key="19">
    <source>
        <dbReference type="EMBL" id="MFD2547986.1"/>
    </source>
</evidence>
<evidence type="ECO:0000313" key="20">
    <source>
        <dbReference type="Proteomes" id="UP001597545"/>
    </source>
</evidence>
<dbReference type="PANTHER" id="PTHR32552">
    <property type="entry name" value="FERRICHROME IRON RECEPTOR-RELATED"/>
    <property type="match status" value="1"/>
</dbReference>
<keyword evidence="12 19" id="KW-0675">Receptor</keyword>
<keyword evidence="7 16" id="KW-0732">Signal</keyword>
<dbReference type="InterPro" id="IPR036942">
    <property type="entry name" value="Beta-barrel_TonB_sf"/>
</dbReference>
<keyword evidence="9" id="KW-0406">Ion transport</keyword>
<dbReference type="EMBL" id="JBHULR010000004">
    <property type="protein sequence ID" value="MFD2547986.1"/>
    <property type="molecule type" value="Genomic_DNA"/>
</dbReference>
<organism evidence="19 20">
    <name type="scientific">Sphingobacterium suaedae</name>
    <dbReference type="NCBI Taxonomy" id="1686402"/>
    <lineage>
        <taxon>Bacteria</taxon>
        <taxon>Pseudomonadati</taxon>
        <taxon>Bacteroidota</taxon>
        <taxon>Sphingobacteriia</taxon>
        <taxon>Sphingobacteriales</taxon>
        <taxon>Sphingobacteriaceae</taxon>
        <taxon>Sphingobacterium</taxon>
    </lineage>
</organism>
<dbReference type="Pfam" id="PF07715">
    <property type="entry name" value="Plug"/>
    <property type="match status" value="1"/>
</dbReference>
<feature type="signal peptide" evidence="16">
    <location>
        <begin position="1"/>
        <end position="19"/>
    </location>
</feature>
<evidence type="ECO:0000256" key="15">
    <source>
        <dbReference type="RuleBase" id="RU003357"/>
    </source>
</evidence>
<keyword evidence="3 14" id="KW-0813">Transport</keyword>
<dbReference type="NCBIfam" id="TIGR01783">
    <property type="entry name" value="TonB-siderophor"/>
    <property type="match status" value="1"/>
</dbReference>
<evidence type="ECO:0000256" key="4">
    <source>
        <dbReference type="ARBA" id="ARBA00022452"/>
    </source>
</evidence>
<name>A0ABW5KK89_9SPHI</name>
<dbReference type="InterPro" id="IPR000531">
    <property type="entry name" value="Beta-barrel_TonB"/>
</dbReference>
<dbReference type="Gene3D" id="2.40.170.20">
    <property type="entry name" value="TonB-dependent receptor, beta-barrel domain"/>
    <property type="match status" value="1"/>
</dbReference>
<comment type="subcellular location">
    <subcellularLocation>
        <location evidence="1 14">Cell outer membrane</location>
        <topology evidence="1 14">Multi-pass membrane protein</topology>
    </subcellularLocation>
</comment>
<keyword evidence="6 14" id="KW-0812">Transmembrane</keyword>
<dbReference type="Pfam" id="PF00593">
    <property type="entry name" value="TonB_dep_Rec_b-barrel"/>
    <property type="match status" value="1"/>
</dbReference>
<dbReference type="InterPro" id="IPR039426">
    <property type="entry name" value="TonB-dep_rcpt-like"/>
</dbReference>
<proteinExistence type="inferred from homology"/>
<evidence type="ECO:0000256" key="16">
    <source>
        <dbReference type="SAM" id="SignalP"/>
    </source>
</evidence>
<sequence length="735" mass="81647">MKTPSVCGFALLSATLSFAQEADTTQTRKNIEAVIIETYIKKDSEFTNKMPLRAIENSQVYSSVDKTALENQLVFTVDDAYRNVAGLQKMWNATNRSGDGGAYVNLRGFISNNSLRDGLVAPVSGTIDAVNIEKIEVLKGPSAALYGSNMTSYGGVINRVTKKPLEEFGGSISISGGSYNFYRAQADVNTPVTKDRRLLFRLNTAYSGEGNFQDTDAKSTYFALAPSLLWKVNDKVQVNFEYEMFDNKTSAEQNLFFLASPSLLGYRDMHDIEKAGLQYKNSYIGSDLQNTGRSRNLFGQVTYAVNKYIKSTTAINNAYSYSDGFNPYFYVSTQSYGADPDDTTPGLHRGDQSTGNSTQRIFQVQQNFNFDFRIGALRNRLVVGGDYMRTKNDQLFYSGVIDFVPFTGSADLRTFNADYVTAYYNSLRENGTFEASTWPLINKRNTYSFYASDVLNLTDALNVMASIRYEKNDFKGGKQGASETPAYEQSAWSPKFGVVYELVKDRVSVFGNFQNSFKSNGYYVSDNTGNTALSDPELANQWEGGFKANLLDGRINATVNYYDIHVKNTLQTIGYTTGNIAIQDQAGKLTSRGVELEVNAYLVKGFSVIAGLSYNDSKFTETTDATVLNRRPNTASSPWLANFYASYQFVDGKAKGLGFGLGGNYASANRIFNTSAAVFELPAYFVMNANAFYDFKKFRIGIKADNLTNEHYWIGYTTANPQKLIHVAGSITYKF</sequence>
<evidence type="ECO:0000256" key="14">
    <source>
        <dbReference type="PROSITE-ProRule" id="PRU01360"/>
    </source>
</evidence>
<reference evidence="20" key="1">
    <citation type="journal article" date="2019" name="Int. J. Syst. Evol. Microbiol.">
        <title>The Global Catalogue of Microorganisms (GCM) 10K type strain sequencing project: providing services to taxonomists for standard genome sequencing and annotation.</title>
        <authorList>
            <consortium name="The Broad Institute Genomics Platform"/>
            <consortium name="The Broad Institute Genome Sequencing Center for Infectious Disease"/>
            <person name="Wu L."/>
            <person name="Ma J."/>
        </authorList>
    </citation>
    <scope>NUCLEOTIDE SEQUENCE [LARGE SCALE GENOMIC DNA]</scope>
    <source>
        <strain evidence="20">KCTC 42662</strain>
    </source>
</reference>
<dbReference type="InterPro" id="IPR010105">
    <property type="entry name" value="TonB_sidphr_rcpt"/>
</dbReference>
<evidence type="ECO:0000256" key="1">
    <source>
        <dbReference type="ARBA" id="ARBA00004571"/>
    </source>
</evidence>
<feature type="chain" id="PRO_5046676444" evidence="16">
    <location>
        <begin position="20"/>
        <end position="735"/>
    </location>
</feature>
<comment type="similarity">
    <text evidence="2 14 15">Belongs to the TonB-dependent receptor family.</text>
</comment>
<gene>
    <name evidence="19" type="ORF">ACFSR5_10065</name>
</gene>
<evidence type="ECO:0000256" key="5">
    <source>
        <dbReference type="ARBA" id="ARBA00022496"/>
    </source>
</evidence>
<evidence type="ECO:0000256" key="13">
    <source>
        <dbReference type="ARBA" id="ARBA00023237"/>
    </source>
</evidence>
<evidence type="ECO:0000256" key="12">
    <source>
        <dbReference type="ARBA" id="ARBA00023170"/>
    </source>
</evidence>
<accession>A0ABW5KK89</accession>
<keyword evidence="11 14" id="KW-0472">Membrane</keyword>
<dbReference type="PANTHER" id="PTHR32552:SF68">
    <property type="entry name" value="FERRICHROME OUTER MEMBRANE TRANSPORTER_PHAGE RECEPTOR"/>
    <property type="match status" value="1"/>
</dbReference>
<keyword evidence="20" id="KW-1185">Reference proteome</keyword>
<dbReference type="InterPro" id="IPR037066">
    <property type="entry name" value="Plug_dom_sf"/>
</dbReference>
<evidence type="ECO:0000259" key="17">
    <source>
        <dbReference type="Pfam" id="PF00593"/>
    </source>
</evidence>
<dbReference type="PROSITE" id="PS52016">
    <property type="entry name" value="TONB_DEPENDENT_REC_3"/>
    <property type="match status" value="1"/>
</dbReference>
<keyword evidence="4 14" id="KW-1134">Transmembrane beta strand</keyword>
<feature type="domain" description="TonB-dependent receptor-like beta-barrel" evidence="17">
    <location>
        <begin position="317"/>
        <end position="707"/>
    </location>
</feature>
<evidence type="ECO:0000256" key="2">
    <source>
        <dbReference type="ARBA" id="ARBA00009810"/>
    </source>
</evidence>
<evidence type="ECO:0000256" key="9">
    <source>
        <dbReference type="ARBA" id="ARBA00023065"/>
    </source>
</evidence>
<keyword evidence="13 14" id="KW-0998">Cell outer membrane</keyword>
<dbReference type="RefSeq" id="WP_380903309.1">
    <property type="nucleotide sequence ID" value="NZ_JBHUEG010000001.1"/>
</dbReference>
<dbReference type="CDD" id="cd01347">
    <property type="entry name" value="ligand_gated_channel"/>
    <property type="match status" value="1"/>
</dbReference>
<dbReference type="SUPFAM" id="SSF56935">
    <property type="entry name" value="Porins"/>
    <property type="match status" value="1"/>
</dbReference>
<feature type="domain" description="TonB-dependent receptor plug" evidence="18">
    <location>
        <begin position="56"/>
        <end position="150"/>
    </location>
</feature>
<evidence type="ECO:0000259" key="18">
    <source>
        <dbReference type="Pfam" id="PF07715"/>
    </source>
</evidence>
<dbReference type="Proteomes" id="UP001597545">
    <property type="component" value="Unassembled WGS sequence"/>
</dbReference>
<evidence type="ECO:0000256" key="8">
    <source>
        <dbReference type="ARBA" id="ARBA00023004"/>
    </source>
</evidence>
<keyword evidence="5" id="KW-0410">Iron transport</keyword>
<keyword evidence="10 15" id="KW-0798">TonB box</keyword>
<evidence type="ECO:0000256" key="3">
    <source>
        <dbReference type="ARBA" id="ARBA00022448"/>
    </source>
</evidence>
<evidence type="ECO:0000256" key="6">
    <source>
        <dbReference type="ARBA" id="ARBA00022692"/>
    </source>
</evidence>
<dbReference type="InterPro" id="IPR012910">
    <property type="entry name" value="Plug_dom"/>
</dbReference>
<keyword evidence="8" id="KW-0408">Iron</keyword>
<comment type="caution">
    <text evidence="19">The sequence shown here is derived from an EMBL/GenBank/DDBJ whole genome shotgun (WGS) entry which is preliminary data.</text>
</comment>
<evidence type="ECO:0000256" key="11">
    <source>
        <dbReference type="ARBA" id="ARBA00023136"/>
    </source>
</evidence>
<evidence type="ECO:0000256" key="10">
    <source>
        <dbReference type="ARBA" id="ARBA00023077"/>
    </source>
</evidence>
<protein>
    <submittedName>
        <fullName evidence="19">TonB-dependent siderophore receptor</fullName>
    </submittedName>
</protein>
<dbReference type="Gene3D" id="2.170.130.10">
    <property type="entry name" value="TonB-dependent receptor, plug domain"/>
    <property type="match status" value="1"/>
</dbReference>
<evidence type="ECO:0000256" key="7">
    <source>
        <dbReference type="ARBA" id="ARBA00022729"/>
    </source>
</evidence>